<organism evidence="1 2">
    <name type="scientific">Panagrolaimus sp. ES5</name>
    <dbReference type="NCBI Taxonomy" id="591445"/>
    <lineage>
        <taxon>Eukaryota</taxon>
        <taxon>Metazoa</taxon>
        <taxon>Ecdysozoa</taxon>
        <taxon>Nematoda</taxon>
        <taxon>Chromadorea</taxon>
        <taxon>Rhabditida</taxon>
        <taxon>Tylenchina</taxon>
        <taxon>Panagrolaimomorpha</taxon>
        <taxon>Panagrolaimoidea</taxon>
        <taxon>Panagrolaimidae</taxon>
        <taxon>Panagrolaimus</taxon>
    </lineage>
</organism>
<protein>
    <submittedName>
        <fullName evidence="2">Uncharacterized protein</fullName>
    </submittedName>
</protein>
<sequence length="169" mass="19421">MDMFSDDYDDEEVENITSSLLKKVESCDITYLALAQQNITFNEYLKLTATKKVEDLFFDFVKITDENGIVVSLDRIMARLPNVHNLVIKGGYRGESIFTADSAKKLVELPRFEKLWALELNEITSDFNVDDFCDFILVCFCKGGYRGESIFTADAAKKLVELPRFEKLW</sequence>
<proteinExistence type="predicted"/>
<evidence type="ECO:0000313" key="2">
    <source>
        <dbReference type="WBParaSite" id="ES5_v2.g27817.t1"/>
    </source>
</evidence>
<dbReference type="WBParaSite" id="ES5_v2.g27817.t1">
    <property type="protein sequence ID" value="ES5_v2.g27817.t1"/>
    <property type="gene ID" value="ES5_v2.g27817"/>
</dbReference>
<accession>A0AC34GDW9</accession>
<reference evidence="2" key="1">
    <citation type="submission" date="2022-11" db="UniProtKB">
        <authorList>
            <consortium name="WormBaseParasite"/>
        </authorList>
    </citation>
    <scope>IDENTIFICATION</scope>
</reference>
<dbReference type="Proteomes" id="UP000887579">
    <property type="component" value="Unplaced"/>
</dbReference>
<name>A0AC34GDW9_9BILA</name>
<evidence type="ECO:0000313" key="1">
    <source>
        <dbReference type="Proteomes" id="UP000887579"/>
    </source>
</evidence>